<evidence type="ECO:0000313" key="5">
    <source>
        <dbReference type="EMBL" id="SCP99598.1"/>
    </source>
</evidence>
<sequence>MIELLERNHGEPARQFAYRVLLFNIVNLNLKPGQEIQETELCKLMGVSRTPVHEALLTLSMKKLIDIYPQRGTFVALIDMEYVEAVRFNRYVLESAVVKLACDYDSANPHLENLEENVILQQLYLKSKNFNKLLELDAGFHRNIFALCNKETAYTLLDDMMPHFDRERKLSFEALSPAQIVDDHILILDAIKEKNKDEAVRLMELHLSRALADQQRLCEEYPHYFKITD</sequence>
<evidence type="ECO:0000256" key="1">
    <source>
        <dbReference type="ARBA" id="ARBA00023015"/>
    </source>
</evidence>
<dbReference type="SMART" id="SM00345">
    <property type="entry name" value="HTH_GNTR"/>
    <property type="match status" value="1"/>
</dbReference>
<dbReference type="PANTHER" id="PTHR43537:SF45">
    <property type="entry name" value="GNTR FAMILY REGULATORY PROTEIN"/>
    <property type="match status" value="1"/>
</dbReference>
<dbReference type="InterPro" id="IPR036388">
    <property type="entry name" value="WH-like_DNA-bd_sf"/>
</dbReference>
<evidence type="ECO:0000259" key="4">
    <source>
        <dbReference type="PROSITE" id="PS50949"/>
    </source>
</evidence>
<evidence type="ECO:0000313" key="6">
    <source>
        <dbReference type="Proteomes" id="UP000199315"/>
    </source>
</evidence>
<evidence type="ECO:0000256" key="3">
    <source>
        <dbReference type="ARBA" id="ARBA00023163"/>
    </source>
</evidence>
<dbReference type="EMBL" id="FMKA01000048">
    <property type="protein sequence ID" value="SCP99598.1"/>
    <property type="molecule type" value="Genomic_DNA"/>
</dbReference>
<feature type="domain" description="HTH gntR-type" evidence="4">
    <location>
        <begin position="11"/>
        <end position="78"/>
    </location>
</feature>
<organism evidence="5 6">
    <name type="scientific">Anaerobium acetethylicum</name>
    <dbReference type="NCBI Taxonomy" id="1619234"/>
    <lineage>
        <taxon>Bacteria</taxon>
        <taxon>Bacillati</taxon>
        <taxon>Bacillota</taxon>
        <taxon>Clostridia</taxon>
        <taxon>Lachnospirales</taxon>
        <taxon>Lachnospiraceae</taxon>
        <taxon>Anaerobium</taxon>
    </lineage>
</organism>
<proteinExistence type="predicted"/>
<accession>A0A1D3TYN0</accession>
<dbReference type="Proteomes" id="UP000199315">
    <property type="component" value="Unassembled WGS sequence"/>
</dbReference>
<dbReference type="RefSeq" id="WP_091236904.1">
    <property type="nucleotide sequence ID" value="NZ_FMKA01000048.1"/>
</dbReference>
<dbReference type="PROSITE" id="PS50949">
    <property type="entry name" value="HTH_GNTR"/>
    <property type="match status" value="1"/>
</dbReference>
<evidence type="ECO:0000256" key="2">
    <source>
        <dbReference type="ARBA" id="ARBA00023125"/>
    </source>
</evidence>
<dbReference type="OrthoDB" id="368823at2"/>
<dbReference type="GO" id="GO:0003677">
    <property type="term" value="F:DNA binding"/>
    <property type="evidence" value="ECO:0007669"/>
    <property type="project" value="UniProtKB-KW"/>
</dbReference>
<dbReference type="InterPro" id="IPR011711">
    <property type="entry name" value="GntR_C"/>
</dbReference>
<reference evidence="5 6" key="1">
    <citation type="submission" date="2016-09" db="EMBL/GenBank/DDBJ databases">
        <authorList>
            <person name="Capua I."/>
            <person name="De Benedictis P."/>
            <person name="Joannis T."/>
            <person name="Lombin L.H."/>
            <person name="Cattoli G."/>
        </authorList>
    </citation>
    <scope>NUCLEOTIDE SEQUENCE [LARGE SCALE GENOMIC DNA]</scope>
    <source>
        <strain evidence="5 6">GluBS11</strain>
    </source>
</reference>
<keyword evidence="6" id="KW-1185">Reference proteome</keyword>
<dbReference type="SUPFAM" id="SSF48008">
    <property type="entry name" value="GntR ligand-binding domain-like"/>
    <property type="match status" value="1"/>
</dbReference>
<keyword evidence="2 5" id="KW-0238">DNA-binding</keyword>
<gene>
    <name evidence="5" type="ORF">SAMN05421730_10488</name>
</gene>
<dbReference type="STRING" id="1619234.SAMN05421730_10488"/>
<dbReference type="PANTHER" id="PTHR43537">
    <property type="entry name" value="TRANSCRIPTIONAL REGULATOR, GNTR FAMILY"/>
    <property type="match status" value="1"/>
</dbReference>
<dbReference type="GO" id="GO:0003700">
    <property type="term" value="F:DNA-binding transcription factor activity"/>
    <property type="evidence" value="ECO:0007669"/>
    <property type="project" value="InterPro"/>
</dbReference>
<dbReference type="Pfam" id="PF00392">
    <property type="entry name" value="GntR"/>
    <property type="match status" value="1"/>
</dbReference>
<keyword evidence="1" id="KW-0805">Transcription regulation</keyword>
<dbReference type="Gene3D" id="1.20.120.530">
    <property type="entry name" value="GntR ligand-binding domain-like"/>
    <property type="match status" value="1"/>
</dbReference>
<dbReference type="InterPro" id="IPR036390">
    <property type="entry name" value="WH_DNA-bd_sf"/>
</dbReference>
<dbReference type="Pfam" id="PF07729">
    <property type="entry name" value="FCD"/>
    <property type="match status" value="1"/>
</dbReference>
<dbReference type="Gene3D" id="1.10.10.10">
    <property type="entry name" value="Winged helix-like DNA-binding domain superfamily/Winged helix DNA-binding domain"/>
    <property type="match status" value="1"/>
</dbReference>
<dbReference type="AlphaFoldDB" id="A0A1D3TYN0"/>
<dbReference type="SMART" id="SM00895">
    <property type="entry name" value="FCD"/>
    <property type="match status" value="1"/>
</dbReference>
<dbReference type="InterPro" id="IPR008920">
    <property type="entry name" value="TF_FadR/GntR_C"/>
</dbReference>
<name>A0A1D3TYN0_9FIRM</name>
<dbReference type="SUPFAM" id="SSF46785">
    <property type="entry name" value="Winged helix' DNA-binding domain"/>
    <property type="match status" value="1"/>
</dbReference>
<keyword evidence="3" id="KW-0804">Transcription</keyword>
<protein>
    <submittedName>
        <fullName evidence="5">DNA-binding transcriptional regulator, GntR family</fullName>
    </submittedName>
</protein>
<dbReference type="InterPro" id="IPR000524">
    <property type="entry name" value="Tscrpt_reg_HTH_GntR"/>
</dbReference>